<feature type="domain" description="Fe/B12 periplasmic-binding" evidence="3">
    <location>
        <begin position="55"/>
        <end position="330"/>
    </location>
</feature>
<dbReference type="PROSITE" id="PS50983">
    <property type="entry name" value="FE_B12_PBP"/>
    <property type="match status" value="1"/>
</dbReference>
<dbReference type="SUPFAM" id="SSF53807">
    <property type="entry name" value="Helical backbone' metal receptor"/>
    <property type="match status" value="1"/>
</dbReference>
<name>A0A1W1VCW8_9FIRM</name>
<evidence type="ECO:0000259" key="3">
    <source>
        <dbReference type="PROSITE" id="PS50983"/>
    </source>
</evidence>
<keyword evidence="5" id="KW-1185">Reference proteome</keyword>
<organism evidence="4 5">
    <name type="scientific">Thermanaeromonas toyohensis ToBE</name>
    <dbReference type="NCBI Taxonomy" id="698762"/>
    <lineage>
        <taxon>Bacteria</taxon>
        <taxon>Bacillati</taxon>
        <taxon>Bacillota</taxon>
        <taxon>Clostridia</taxon>
        <taxon>Neomoorellales</taxon>
        <taxon>Neomoorellaceae</taxon>
        <taxon>Thermanaeromonas</taxon>
    </lineage>
</organism>
<dbReference type="EMBL" id="LT838272">
    <property type="protein sequence ID" value="SMB91222.1"/>
    <property type="molecule type" value="Genomic_DNA"/>
</dbReference>
<keyword evidence="2" id="KW-1133">Transmembrane helix</keyword>
<sequence>MQLKKSAFASFIIVAIMLVVWLTGCGQQKEKPETAGIVITDAAGKTISLSRPLQRVVILTPSIAEAMRLLKVPDEAIVGVSDNVQNMPFLGLKNKPLVGKWTQPNVEKIAELKPEAVLTYGKYPSKEVRDKIEALGIKVIGVDFYYLDKYDEDFLRVAKVFGKEARAQQFLQWKNQHLATIEKRLAGSKNKPGILCLWTTYFTKGTWKTFAPGSSYDQAINLAGGINLASELPASPETPEVSGEWVLSKNPEALVMVYTSDGLGYNIQDLNKVKELEKEVKKNPVLSKTKAVENKKVYFLNISGLGRFVEVIYLAKWLHPEHFQDVNPEQILKEYFEKWLEVPFKGKWAYPEP</sequence>
<keyword evidence="2" id="KW-0812">Transmembrane</keyword>
<dbReference type="Proteomes" id="UP000192569">
    <property type="component" value="Chromosome I"/>
</dbReference>
<keyword evidence="2" id="KW-0472">Membrane</keyword>
<protein>
    <submittedName>
        <fullName evidence="4">Iron complex transport system substrate-binding protein</fullName>
    </submittedName>
</protein>
<evidence type="ECO:0000313" key="4">
    <source>
        <dbReference type="EMBL" id="SMB91222.1"/>
    </source>
</evidence>
<evidence type="ECO:0000256" key="2">
    <source>
        <dbReference type="SAM" id="Phobius"/>
    </source>
</evidence>
<comment type="similarity">
    <text evidence="1">Belongs to the bacterial solute-binding protein 8 family.</text>
</comment>
<dbReference type="PROSITE" id="PS51257">
    <property type="entry name" value="PROKAR_LIPOPROTEIN"/>
    <property type="match status" value="1"/>
</dbReference>
<evidence type="ECO:0000256" key="1">
    <source>
        <dbReference type="ARBA" id="ARBA00008814"/>
    </source>
</evidence>
<reference evidence="4 5" key="1">
    <citation type="submission" date="2017-04" db="EMBL/GenBank/DDBJ databases">
        <authorList>
            <person name="Afonso C.L."/>
            <person name="Miller P.J."/>
            <person name="Scott M.A."/>
            <person name="Spackman E."/>
            <person name="Goraichik I."/>
            <person name="Dimitrov K.M."/>
            <person name="Suarez D.L."/>
            <person name="Swayne D.E."/>
        </authorList>
    </citation>
    <scope>NUCLEOTIDE SEQUENCE [LARGE SCALE GENOMIC DNA]</scope>
    <source>
        <strain evidence="4 5">ToBE</strain>
    </source>
</reference>
<dbReference type="RefSeq" id="WP_084663537.1">
    <property type="nucleotide sequence ID" value="NZ_LT838272.1"/>
</dbReference>
<dbReference type="Gene3D" id="3.40.50.1980">
    <property type="entry name" value="Nitrogenase molybdenum iron protein domain"/>
    <property type="match status" value="2"/>
</dbReference>
<dbReference type="AlphaFoldDB" id="A0A1W1VCW8"/>
<accession>A0A1W1VCW8</accession>
<dbReference type="OrthoDB" id="9787830at2"/>
<dbReference type="STRING" id="698762.SAMN00808754_0404"/>
<dbReference type="PANTHER" id="PTHR30535">
    <property type="entry name" value="VITAMIN B12-BINDING PROTEIN"/>
    <property type="match status" value="1"/>
</dbReference>
<evidence type="ECO:0000313" key="5">
    <source>
        <dbReference type="Proteomes" id="UP000192569"/>
    </source>
</evidence>
<feature type="transmembrane region" description="Helical" evidence="2">
    <location>
        <begin position="7"/>
        <end position="24"/>
    </location>
</feature>
<gene>
    <name evidence="4" type="ORF">SAMN00808754_0404</name>
</gene>
<dbReference type="PANTHER" id="PTHR30535:SF34">
    <property type="entry name" value="MOLYBDATE-BINDING PROTEIN MOLA"/>
    <property type="match status" value="1"/>
</dbReference>
<dbReference type="InterPro" id="IPR002491">
    <property type="entry name" value="ABC_transptr_periplasmic_BD"/>
</dbReference>
<dbReference type="Pfam" id="PF01497">
    <property type="entry name" value="Peripla_BP_2"/>
    <property type="match status" value="1"/>
</dbReference>
<dbReference type="InterPro" id="IPR050902">
    <property type="entry name" value="ABC_Transporter_SBP"/>
</dbReference>
<proteinExistence type="inferred from homology"/>